<protein>
    <submittedName>
        <fullName evidence="1">Uncharacterized protein</fullName>
    </submittedName>
</protein>
<name>A0A290XI78_9GAMM</name>
<dbReference type="Proteomes" id="UP000218968">
    <property type="component" value="Chromosome"/>
</dbReference>
<dbReference type="EMBL" id="CP023406">
    <property type="protein sequence ID" value="ATD68771.1"/>
    <property type="molecule type" value="Genomic_DNA"/>
</dbReference>
<gene>
    <name evidence="1" type="ORF">CNR27_07995</name>
</gene>
<accession>A0A290XI78</accession>
<keyword evidence="2" id="KW-1185">Reference proteome</keyword>
<proteinExistence type="predicted"/>
<dbReference type="KEGG" id="lum:CNR27_07995"/>
<sequence length="141" mass="15832">MACASPAFAQGAPPENARMEYAQVLRAEPVYQTLRATSMVERCEATTPVNADDQRRGVARWVGAVKDVLRSDEDLVEEVDRSAGGNCRMVPIEREFRRPIAYDVDYVHKGVKYRSRLPYDPGNRLRVRVSVTPVVPPASER</sequence>
<evidence type="ECO:0000313" key="2">
    <source>
        <dbReference type="Proteomes" id="UP000218968"/>
    </source>
</evidence>
<organism evidence="1 2">
    <name type="scientific">Luteimonas chenhongjianii</name>
    <dbReference type="NCBI Taxonomy" id="2006110"/>
    <lineage>
        <taxon>Bacteria</taxon>
        <taxon>Pseudomonadati</taxon>
        <taxon>Pseudomonadota</taxon>
        <taxon>Gammaproteobacteria</taxon>
        <taxon>Lysobacterales</taxon>
        <taxon>Lysobacteraceae</taxon>
        <taxon>Luteimonas</taxon>
    </lineage>
</organism>
<dbReference type="OrthoDB" id="8909257at2"/>
<evidence type="ECO:0000313" key="1">
    <source>
        <dbReference type="EMBL" id="ATD68771.1"/>
    </source>
</evidence>
<reference evidence="2" key="1">
    <citation type="submission" date="2017-09" db="EMBL/GenBank/DDBJ databases">
        <title>Luteimonas liuhanmingii sp.nov., isolated from the intestinal contents of Tibetan Plateau Pika in Yushu, Qinghai Province, China.</title>
        <authorList>
            <person name="Gui Z."/>
        </authorList>
    </citation>
    <scope>NUCLEOTIDE SEQUENCE [LARGE SCALE GENOMIC DNA]</scope>
    <source>
        <strain evidence="2">100111</strain>
    </source>
</reference>
<dbReference type="AlphaFoldDB" id="A0A290XI78"/>